<accession>A0AA41Z8N2</accession>
<sequence length="269" mass="28925">MKNVLLLVHDDIGQESRLQAALDLARAVNGHLTCLDVLYIPPAVGGAGMYDNSYMIGTLVEREAERENENKRKLETRLAAEDVPWNWIDASGDIPSYLKEAAELADVIVVNRQIGGFWFPDAPNDAADLIVRSGKPILAVPAECQRLDLDRAFVAWDGSPCAASALRAAVPLLQQTGQVTIFEVQDGSVTTPAEDAASYLSRHNVHAQIRRIGAIDSGAGGTLLAQANSGLFGYAVMGGYGHWRVVEAMFGGVTRSMLTKSAIPVFLAH</sequence>
<dbReference type="RefSeq" id="WP_265269417.1">
    <property type="nucleotide sequence ID" value="NZ_JANFAV010000010.1"/>
</dbReference>
<reference evidence="1" key="1">
    <citation type="submission" date="2022-06" db="EMBL/GenBank/DDBJ databases">
        <title>Sphingomonas sp. nov. isolated from rhizosphere soil of tomato.</title>
        <authorList>
            <person name="Dong H."/>
            <person name="Gao R."/>
        </authorList>
    </citation>
    <scope>NUCLEOTIDE SEQUENCE</scope>
    <source>
        <strain evidence="1">MMSM24</strain>
    </source>
</reference>
<dbReference type="Gene3D" id="3.40.50.12370">
    <property type="match status" value="1"/>
</dbReference>
<dbReference type="Proteomes" id="UP001165565">
    <property type="component" value="Unassembled WGS sequence"/>
</dbReference>
<evidence type="ECO:0000313" key="1">
    <source>
        <dbReference type="EMBL" id="MCW6535987.1"/>
    </source>
</evidence>
<gene>
    <name evidence="1" type="ORF">NEE01_14485</name>
</gene>
<protein>
    <submittedName>
        <fullName evidence="1">Universal stress protein</fullName>
    </submittedName>
</protein>
<comment type="caution">
    <text evidence="1">The sequence shown here is derived from an EMBL/GenBank/DDBJ whole genome shotgun (WGS) entry which is preliminary data.</text>
</comment>
<organism evidence="1 2">
    <name type="scientific">Sphingomonas lycopersici</name>
    <dbReference type="NCBI Taxonomy" id="2951807"/>
    <lineage>
        <taxon>Bacteria</taxon>
        <taxon>Pseudomonadati</taxon>
        <taxon>Pseudomonadota</taxon>
        <taxon>Alphaproteobacteria</taxon>
        <taxon>Sphingomonadales</taxon>
        <taxon>Sphingomonadaceae</taxon>
        <taxon>Sphingomonas</taxon>
    </lineage>
</organism>
<proteinExistence type="predicted"/>
<evidence type="ECO:0000313" key="2">
    <source>
        <dbReference type="Proteomes" id="UP001165565"/>
    </source>
</evidence>
<dbReference type="SUPFAM" id="SSF52402">
    <property type="entry name" value="Adenine nucleotide alpha hydrolases-like"/>
    <property type="match status" value="2"/>
</dbReference>
<dbReference type="EMBL" id="JANFAV010000010">
    <property type="protein sequence ID" value="MCW6535987.1"/>
    <property type="molecule type" value="Genomic_DNA"/>
</dbReference>
<name>A0AA41Z8N2_9SPHN</name>
<dbReference type="CDD" id="cd00293">
    <property type="entry name" value="USP-like"/>
    <property type="match status" value="1"/>
</dbReference>
<keyword evidence="2" id="KW-1185">Reference proteome</keyword>
<dbReference type="AlphaFoldDB" id="A0AA41Z8N2"/>